<evidence type="ECO:0000313" key="3">
    <source>
        <dbReference type="Proteomes" id="UP000240506"/>
    </source>
</evidence>
<evidence type="ECO:0000313" key="2">
    <source>
        <dbReference type="EMBL" id="PTA51854.1"/>
    </source>
</evidence>
<protein>
    <recommendedName>
        <fullName evidence="1">SHOCT domain-containing protein</fullName>
    </recommendedName>
</protein>
<dbReference type="Proteomes" id="UP000240506">
    <property type="component" value="Plasmid pWMBT7"/>
</dbReference>
<proteinExistence type="predicted"/>
<accession>A0ABX5HZR4</accession>
<evidence type="ECO:0000259" key="1">
    <source>
        <dbReference type="Pfam" id="PF09851"/>
    </source>
</evidence>
<name>A0ABX5HZR4_9GAMM</name>
<sequence length="183" mass="20479">MRTNKMLHSQGLSHMVIKVKYLSGVIACLLLTACSVSSSIQRAEKSKSGFDGAVYEGEETIIRNDIPDSEAYRIFHQGATGFVSVQSVRNSAENRAESFCENKGLRYELLRERVSVGAHVAGNFPRSELVFTCVAIKKEQSAQNSPTTPTNKYDELRELKSLLDDGIISQEEYEQEKEKILQK</sequence>
<reference evidence="2 3" key="2">
    <citation type="submission" date="2018-04" db="EMBL/GenBank/DDBJ databases">
        <title>Genomic sequence of a freshwater isolate of Shewanella morhuae.</title>
        <authorList>
            <person name="Castillo D.E."/>
            <person name="Gram L."/>
        </authorList>
    </citation>
    <scope>NUCLEOTIDE SEQUENCE [LARGE SCALE GENOMIC DNA]</scope>
    <source>
        <strain evidence="2 3">CW7</strain>
        <plasmid evidence="2 3">pWMBT7</plasmid>
    </source>
</reference>
<gene>
    <name evidence="2" type="ORF">C9I43_00525</name>
</gene>
<organism evidence="2 3">
    <name type="scientific">Shewanella morhuae</name>
    <dbReference type="NCBI Taxonomy" id="365591"/>
    <lineage>
        <taxon>Bacteria</taxon>
        <taxon>Pseudomonadati</taxon>
        <taxon>Pseudomonadota</taxon>
        <taxon>Gammaproteobacteria</taxon>
        <taxon>Alteromonadales</taxon>
        <taxon>Shewanellaceae</taxon>
        <taxon>Shewanella</taxon>
    </lineage>
</organism>
<dbReference type="InterPro" id="IPR018649">
    <property type="entry name" value="SHOCT"/>
</dbReference>
<reference evidence="2 3" key="1">
    <citation type="submission" date="2018-03" db="EMBL/GenBank/DDBJ databases">
        <authorList>
            <person name="Dailey F.E."/>
        </authorList>
    </citation>
    <scope>NUCLEOTIDE SEQUENCE [LARGE SCALE GENOMIC DNA]</scope>
    <source>
        <strain evidence="2 3">CW7</strain>
        <plasmid evidence="2 3">pWMBT7</plasmid>
    </source>
</reference>
<comment type="caution">
    <text evidence="2">The sequence shown here is derived from an EMBL/GenBank/DDBJ whole genome shotgun (WGS) entry which is preliminary data.</text>
</comment>
<geneLocation type="plasmid" evidence="2 3">
    <name>pWMBT7</name>
</geneLocation>
<keyword evidence="3" id="KW-1185">Reference proteome</keyword>
<keyword evidence="2" id="KW-0614">Plasmid</keyword>
<dbReference type="PROSITE" id="PS51257">
    <property type="entry name" value="PROKAR_LIPOPROTEIN"/>
    <property type="match status" value="1"/>
</dbReference>
<feature type="domain" description="SHOCT" evidence="1">
    <location>
        <begin position="154"/>
        <end position="181"/>
    </location>
</feature>
<dbReference type="Pfam" id="PF09851">
    <property type="entry name" value="SHOCT"/>
    <property type="match status" value="1"/>
</dbReference>
<dbReference type="EMBL" id="PYSG01000001">
    <property type="protein sequence ID" value="PTA51854.1"/>
    <property type="molecule type" value="Genomic_DNA"/>
</dbReference>